<sequence>MNNFRIPKGFPQVELEKMVNCCGLAKLAMWVMSRSRFRGSGLMDPLLLFRWFVEPCLQVNSASSAPISQDPLAFCREIN</sequence>
<organism evidence="1 2">
    <name type="scientific">Albula glossodonta</name>
    <name type="common">roundjaw bonefish</name>
    <dbReference type="NCBI Taxonomy" id="121402"/>
    <lineage>
        <taxon>Eukaryota</taxon>
        <taxon>Metazoa</taxon>
        <taxon>Chordata</taxon>
        <taxon>Craniata</taxon>
        <taxon>Vertebrata</taxon>
        <taxon>Euteleostomi</taxon>
        <taxon>Actinopterygii</taxon>
        <taxon>Neopterygii</taxon>
        <taxon>Teleostei</taxon>
        <taxon>Albuliformes</taxon>
        <taxon>Albulidae</taxon>
        <taxon>Albula</taxon>
    </lineage>
</organism>
<dbReference type="Proteomes" id="UP000824540">
    <property type="component" value="Unassembled WGS sequence"/>
</dbReference>
<evidence type="ECO:0000313" key="2">
    <source>
        <dbReference type="Proteomes" id="UP000824540"/>
    </source>
</evidence>
<name>A0A8T2P0L3_9TELE</name>
<comment type="caution">
    <text evidence="1">The sequence shown here is derived from an EMBL/GenBank/DDBJ whole genome shotgun (WGS) entry which is preliminary data.</text>
</comment>
<accession>A0A8T2P0L3</accession>
<gene>
    <name evidence="1" type="ORF">JZ751_017167</name>
</gene>
<protein>
    <submittedName>
        <fullName evidence="1">Uncharacterized protein</fullName>
    </submittedName>
</protein>
<evidence type="ECO:0000313" key="1">
    <source>
        <dbReference type="EMBL" id="KAG9342167.1"/>
    </source>
</evidence>
<reference evidence="1" key="1">
    <citation type="thesis" date="2021" institute="BYU ScholarsArchive" country="Provo, UT, USA">
        <title>Applications of and Algorithms for Genome Assembly and Genomic Analyses with an Emphasis on Marine Teleosts.</title>
        <authorList>
            <person name="Pickett B.D."/>
        </authorList>
    </citation>
    <scope>NUCLEOTIDE SEQUENCE</scope>
    <source>
        <strain evidence="1">HI-2016</strain>
    </source>
</reference>
<dbReference type="EMBL" id="JAFBMS010000030">
    <property type="protein sequence ID" value="KAG9342167.1"/>
    <property type="molecule type" value="Genomic_DNA"/>
</dbReference>
<keyword evidence="2" id="KW-1185">Reference proteome</keyword>
<proteinExistence type="predicted"/>
<dbReference type="AlphaFoldDB" id="A0A8T2P0L3"/>